<reference evidence="14" key="1">
    <citation type="submission" date="2014-07" db="EMBL/GenBank/DDBJ databases">
        <authorList>
            <person name="Wibberg D."/>
        </authorList>
    </citation>
    <scope>NUCLEOTIDE SEQUENCE [LARGE SCALE GENOMIC DNA]</scope>
    <source>
        <strain evidence="14">DG5</strain>
    </source>
</reference>
<dbReference type="HOGENOM" id="CLU_000445_5_0_9"/>
<sequence>MNEKIKLIIVDDEYLERNLLKNCIEWDKLDIEIVGEASNADEALKLIEQNRPDIIFTDINMPVMNGLKFSKMVKEKYPEIKIVVVTGFDDFQNAQKSIKMGISDFIVKPISDDEVYKSVLKLKEQIEKRRSDNEEYSALRRQFLENLPYIREKFYNELILGEFDEKKEYEHMMFLGINLRGNFYQVAAIECIQETAENEETRFLNTIQLLNKARSFFRGMIVFLDTMSRIIVINNDENTDLYEKCEGFMDKNMDADICIGVGTIKDKLNQISISYKEALEALNYKVAVGRNSVILHSNIRASGKKIYEDTESLTEELTFSIKSRLTDKAIAAADAILDSIDIKSEGAVKAIRIAVGNIAALCLKTLLESGKDIDFIYKENIRVNSEVMKISTMPEAREYVKALIKETIDISNSVNQHKISDMVQEVKKYIDEHYNDHNLSLTSVAGKMYLNPSYLSRTFKKEAGMSFIEYLTSVRMEKAMELLRKDEYRAFEVAELVGIPDANYFCSCFKKYYGVNVSDFKRADKKA</sequence>
<evidence type="ECO:0000256" key="4">
    <source>
        <dbReference type="ARBA" id="ARBA00022553"/>
    </source>
</evidence>
<keyword evidence="7" id="KW-0238">DNA-binding</keyword>
<dbReference type="GO" id="GO:0003700">
    <property type="term" value="F:DNA-binding transcription factor activity"/>
    <property type="evidence" value="ECO:0007669"/>
    <property type="project" value="InterPro"/>
</dbReference>
<gene>
    <name evidence="13" type="ORF">CCDG5_0075</name>
</gene>
<keyword evidence="8" id="KW-0804">Transcription</keyword>
<dbReference type="EMBL" id="LM995447">
    <property type="protein sequence ID" value="CDZ23225.1"/>
    <property type="molecule type" value="Genomic_DNA"/>
</dbReference>
<dbReference type="SUPFAM" id="SSF52172">
    <property type="entry name" value="CheY-like"/>
    <property type="match status" value="1"/>
</dbReference>
<evidence type="ECO:0000256" key="2">
    <source>
        <dbReference type="ARBA" id="ARBA00018672"/>
    </source>
</evidence>
<dbReference type="GO" id="GO:0000160">
    <property type="term" value="P:phosphorelay signal transduction system"/>
    <property type="evidence" value="ECO:0007669"/>
    <property type="project" value="UniProtKB-KW"/>
</dbReference>
<dbReference type="GO" id="GO:0043565">
    <property type="term" value="F:sequence-specific DNA binding"/>
    <property type="evidence" value="ECO:0007669"/>
    <property type="project" value="InterPro"/>
</dbReference>
<keyword evidence="5" id="KW-0902">Two-component regulatory system</keyword>
<dbReference type="Gene3D" id="3.40.50.2300">
    <property type="match status" value="1"/>
</dbReference>
<evidence type="ECO:0000256" key="9">
    <source>
        <dbReference type="ARBA" id="ARBA00024867"/>
    </source>
</evidence>
<feature type="modified residue" description="4-aspartylphosphate" evidence="10">
    <location>
        <position position="58"/>
    </location>
</feature>
<name>A0A078KPX7_9FIRM</name>
<protein>
    <recommendedName>
        <fullName evidence="2">Stage 0 sporulation protein A homolog</fullName>
    </recommendedName>
</protein>
<dbReference type="InterPro" id="IPR001789">
    <property type="entry name" value="Sig_transdc_resp-reg_receiver"/>
</dbReference>
<dbReference type="SMART" id="SM00342">
    <property type="entry name" value="HTH_ARAC"/>
    <property type="match status" value="1"/>
</dbReference>
<dbReference type="Pfam" id="PF17853">
    <property type="entry name" value="GGDEF_2"/>
    <property type="match status" value="1"/>
</dbReference>
<dbReference type="STRING" id="29343.CCDG5_0075"/>
<dbReference type="OrthoDB" id="9794370at2"/>
<keyword evidence="6" id="KW-0805">Transcription regulation</keyword>
<dbReference type="Pfam" id="PF00072">
    <property type="entry name" value="Response_reg"/>
    <property type="match status" value="1"/>
</dbReference>
<evidence type="ECO:0000259" key="11">
    <source>
        <dbReference type="PROSITE" id="PS01124"/>
    </source>
</evidence>
<evidence type="ECO:0000256" key="1">
    <source>
        <dbReference type="ARBA" id="ARBA00004496"/>
    </source>
</evidence>
<evidence type="ECO:0000313" key="13">
    <source>
        <dbReference type="EMBL" id="CDZ23225.1"/>
    </source>
</evidence>
<dbReference type="AlphaFoldDB" id="A0A078KPX7"/>
<dbReference type="PATRIC" id="fig|29343.3.peg.82"/>
<dbReference type="InterPro" id="IPR041522">
    <property type="entry name" value="CdaR_GGDEF"/>
</dbReference>
<keyword evidence="14" id="KW-1185">Reference proteome</keyword>
<dbReference type="CDD" id="cd17536">
    <property type="entry name" value="REC_YesN-like"/>
    <property type="match status" value="1"/>
</dbReference>
<evidence type="ECO:0000256" key="6">
    <source>
        <dbReference type="ARBA" id="ARBA00023015"/>
    </source>
</evidence>
<dbReference type="PROSITE" id="PS01124">
    <property type="entry name" value="HTH_ARAC_FAMILY_2"/>
    <property type="match status" value="1"/>
</dbReference>
<evidence type="ECO:0000256" key="7">
    <source>
        <dbReference type="ARBA" id="ARBA00023125"/>
    </source>
</evidence>
<dbReference type="InterPro" id="IPR011006">
    <property type="entry name" value="CheY-like_superfamily"/>
</dbReference>
<dbReference type="PANTHER" id="PTHR42713">
    <property type="entry name" value="HISTIDINE KINASE-RELATED"/>
    <property type="match status" value="1"/>
</dbReference>
<evidence type="ECO:0000256" key="8">
    <source>
        <dbReference type="ARBA" id="ARBA00023163"/>
    </source>
</evidence>
<dbReference type="SMART" id="SM00448">
    <property type="entry name" value="REC"/>
    <property type="match status" value="1"/>
</dbReference>
<keyword evidence="3" id="KW-0963">Cytoplasm</keyword>
<comment type="function">
    <text evidence="9">May play the central regulatory role in sporulation. It may be an element of the effector pathway responsible for the activation of sporulation genes in response to nutritional stress. Spo0A may act in concert with spo0H (a sigma factor) to control the expression of some genes that are critical to the sporulation process.</text>
</comment>
<evidence type="ECO:0000256" key="5">
    <source>
        <dbReference type="ARBA" id="ARBA00023012"/>
    </source>
</evidence>
<comment type="subcellular location">
    <subcellularLocation>
        <location evidence="1">Cytoplasm</location>
    </subcellularLocation>
</comment>
<dbReference type="InterPro" id="IPR051552">
    <property type="entry name" value="HptR"/>
</dbReference>
<keyword evidence="4 10" id="KW-0597">Phosphoprotein</keyword>
<accession>A0A078KPX7</accession>
<evidence type="ECO:0000313" key="14">
    <source>
        <dbReference type="Proteomes" id="UP000032431"/>
    </source>
</evidence>
<feature type="domain" description="Response regulatory" evidence="12">
    <location>
        <begin position="6"/>
        <end position="123"/>
    </location>
</feature>
<dbReference type="Gene3D" id="1.10.10.60">
    <property type="entry name" value="Homeodomain-like"/>
    <property type="match status" value="2"/>
</dbReference>
<dbReference type="SUPFAM" id="SSF46689">
    <property type="entry name" value="Homeodomain-like"/>
    <property type="match status" value="2"/>
</dbReference>
<organism evidence="13 14">
    <name type="scientific">[Clostridium] cellulosi</name>
    <dbReference type="NCBI Taxonomy" id="29343"/>
    <lineage>
        <taxon>Bacteria</taxon>
        <taxon>Bacillati</taxon>
        <taxon>Bacillota</taxon>
        <taxon>Clostridia</taxon>
        <taxon>Eubacteriales</taxon>
        <taxon>Oscillospiraceae</taxon>
        <taxon>Oscillospiraceae incertae sedis</taxon>
    </lineage>
</organism>
<evidence type="ECO:0000256" key="10">
    <source>
        <dbReference type="PROSITE-ProRule" id="PRU00169"/>
    </source>
</evidence>
<evidence type="ECO:0000256" key="3">
    <source>
        <dbReference type="ARBA" id="ARBA00022490"/>
    </source>
</evidence>
<dbReference type="Pfam" id="PF12833">
    <property type="entry name" value="HTH_18"/>
    <property type="match status" value="1"/>
</dbReference>
<dbReference type="InterPro" id="IPR018060">
    <property type="entry name" value="HTH_AraC"/>
</dbReference>
<dbReference type="Proteomes" id="UP000032431">
    <property type="component" value="Chromosome I"/>
</dbReference>
<dbReference type="KEGG" id="ccel:CCDG5_0075"/>
<feature type="domain" description="HTH araC/xylS-type" evidence="11">
    <location>
        <begin position="424"/>
        <end position="523"/>
    </location>
</feature>
<dbReference type="InterPro" id="IPR009057">
    <property type="entry name" value="Homeodomain-like_sf"/>
</dbReference>
<proteinExistence type="predicted"/>
<dbReference type="PROSITE" id="PS50110">
    <property type="entry name" value="RESPONSE_REGULATORY"/>
    <property type="match status" value="1"/>
</dbReference>
<evidence type="ECO:0000259" key="12">
    <source>
        <dbReference type="PROSITE" id="PS50110"/>
    </source>
</evidence>
<dbReference type="GO" id="GO:0005737">
    <property type="term" value="C:cytoplasm"/>
    <property type="evidence" value="ECO:0007669"/>
    <property type="project" value="UniProtKB-SubCell"/>
</dbReference>
<dbReference type="PANTHER" id="PTHR42713:SF3">
    <property type="entry name" value="TRANSCRIPTIONAL REGULATORY PROTEIN HPTR"/>
    <property type="match status" value="1"/>
</dbReference>